<dbReference type="AlphaFoldDB" id="A0A6P0ULH9"/>
<dbReference type="EMBL" id="JAABOO010000001">
    <property type="protein sequence ID" value="NER13270.1"/>
    <property type="molecule type" value="Genomic_DNA"/>
</dbReference>
<dbReference type="InterPro" id="IPR020503">
    <property type="entry name" value="Uncharacterised_Rv2561"/>
</dbReference>
<dbReference type="Pfam" id="PF10851">
    <property type="entry name" value="DUF2652"/>
    <property type="match status" value="1"/>
</dbReference>
<gene>
    <name evidence="1" type="ORF">GWK08_07450</name>
</gene>
<proteinExistence type="predicted"/>
<keyword evidence="2" id="KW-1185">Reference proteome</keyword>
<name>A0A6P0ULH9_9FLAO</name>
<reference evidence="1 2" key="1">
    <citation type="submission" date="2020-01" db="EMBL/GenBank/DDBJ databases">
        <title>Leptobacterium flavescens.</title>
        <authorList>
            <person name="Wang G."/>
        </authorList>
    </citation>
    <scope>NUCLEOTIDE SEQUENCE [LARGE SCALE GENOMIC DNA]</scope>
    <source>
        <strain evidence="1 2">KCTC 22160</strain>
    </source>
</reference>
<sequence length="352" mass="40730">MTQTALFFIPDISGFTEFVHNTAISHSRHIISELLEILIDSNTMDFELAEIEGDALFFYKIQENTDAEALREQIKQMYIAFHTHLKRYEYERICQCGACSSAYNLSLKFVIHFGEIDFIKIKDRVKPHGSPVIQAHRLLKNQVPLNEYALITENVSNSFGNVTIAEEAKEARENYDFGSIGYMYFPISAYKEELPYVAPIPEDIPKHKIYDVTEIVNVPVLDLYEVISNFDYRLLWNKEIDYIEYEKNKVNRAGTKHQCLVSIETVTKKAGEGQLVYGENTKDIPLMKEMSIFYILEETEKGKTKLNIEVFADFKILGFLLKPFIVKKLQKRVATNLKELILLVYSEFKIAT</sequence>
<protein>
    <submittedName>
        <fullName evidence="1">DUF2652 domain-containing protein</fullName>
    </submittedName>
</protein>
<dbReference type="Proteomes" id="UP000468581">
    <property type="component" value="Unassembled WGS sequence"/>
</dbReference>
<evidence type="ECO:0000313" key="2">
    <source>
        <dbReference type="Proteomes" id="UP000468581"/>
    </source>
</evidence>
<comment type="caution">
    <text evidence="1">The sequence shown here is derived from an EMBL/GenBank/DDBJ whole genome shotgun (WGS) entry which is preliminary data.</text>
</comment>
<evidence type="ECO:0000313" key="1">
    <source>
        <dbReference type="EMBL" id="NER13270.1"/>
    </source>
</evidence>
<organism evidence="1 2">
    <name type="scientific">Leptobacterium flavescens</name>
    <dbReference type="NCBI Taxonomy" id="472055"/>
    <lineage>
        <taxon>Bacteria</taxon>
        <taxon>Pseudomonadati</taxon>
        <taxon>Bacteroidota</taxon>
        <taxon>Flavobacteriia</taxon>
        <taxon>Flavobacteriales</taxon>
        <taxon>Flavobacteriaceae</taxon>
        <taxon>Leptobacterium</taxon>
    </lineage>
</organism>
<accession>A0A6P0ULH9</accession>
<dbReference type="RefSeq" id="WP_163606264.1">
    <property type="nucleotide sequence ID" value="NZ_JAABOO010000001.1"/>
</dbReference>